<dbReference type="Proteomes" id="UP000187464">
    <property type="component" value="Chromosome I"/>
</dbReference>
<feature type="chain" id="PRO_5010369243" evidence="1">
    <location>
        <begin position="24"/>
        <end position="208"/>
    </location>
</feature>
<dbReference type="STRING" id="1642647.PSM36_3249"/>
<gene>
    <name evidence="3" type="ORF">PSM36_3249</name>
</gene>
<feature type="signal peptide" evidence="1">
    <location>
        <begin position="1"/>
        <end position="23"/>
    </location>
</feature>
<feature type="domain" description="Outer membrane protein beta-barrel" evidence="2">
    <location>
        <begin position="25"/>
        <end position="174"/>
    </location>
</feature>
<organism evidence="3 4">
    <name type="scientific">Proteiniphilum saccharofermentans</name>
    <dbReference type="NCBI Taxonomy" id="1642647"/>
    <lineage>
        <taxon>Bacteria</taxon>
        <taxon>Pseudomonadati</taxon>
        <taxon>Bacteroidota</taxon>
        <taxon>Bacteroidia</taxon>
        <taxon>Bacteroidales</taxon>
        <taxon>Dysgonomonadaceae</taxon>
        <taxon>Proteiniphilum</taxon>
    </lineage>
</organism>
<reference evidence="3 4" key="1">
    <citation type="submission" date="2016-08" db="EMBL/GenBank/DDBJ databases">
        <authorList>
            <person name="Seilhamer J.J."/>
        </authorList>
    </citation>
    <scope>NUCLEOTIDE SEQUENCE [LARGE SCALE GENOMIC DNA]</scope>
    <source>
        <strain evidence="3">M3/6</strain>
    </source>
</reference>
<dbReference type="EMBL" id="LT605205">
    <property type="protein sequence ID" value="SCD22035.1"/>
    <property type="molecule type" value="Genomic_DNA"/>
</dbReference>
<accession>A0A1R3TDF8</accession>
<evidence type="ECO:0000313" key="4">
    <source>
        <dbReference type="Proteomes" id="UP000187464"/>
    </source>
</evidence>
<evidence type="ECO:0000313" key="3">
    <source>
        <dbReference type="EMBL" id="SCD22035.1"/>
    </source>
</evidence>
<dbReference type="InterPro" id="IPR025665">
    <property type="entry name" value="Beta-barrel_OMP_2"/>
</dbReference>
<name>A0A1R3TDF8_9BACT</name>
<protein>
    <submittedName>
        <fullName evidence="3">Putative secreted protein</fullName>
    </submittedName>
</protein>
<keyword evidence="4" id="KW-1185">Reference proteome</keyword>
<evidence type="ECO:0000256" key="1">
    <source>
        <dbReference type="SAM" id="SignalP"/>
    </source>
</evidence>
<sequence length="208" mass="22781">MKTKTLFLSALAAFLLIGATANAQLRFGLRGEVGLNKPSFSEEVFEVENLNSFKIGPTAEFMLPVVNLGVEGAILYSNDRMNVKDVSEEGAQSIVQKVSNHYLDVPVNLKYKIGFLLPVKAYLAGGPYARFLIASDDFTWETIKGEVEAKSFEAGVNLGLGAELFSRLAVGVNYGIRMTDNYSVDKPEWTDAFNGKKGTWSLTAAVYF</sequence>
<evidence type="ECO:0000259" key="2">
    <source>
        <dbReference type="Pfam" id="PF13568"/>
    </source>
</evidence>
<dbReference type="KEGG" id="psac:PSM36_3249"/>
<proteinExistence type="predicted"/>
<dbReference type="RefSeq" id="WP_076931747.1">
    <property type="nucleotide sequence ID" value="NZ_LT605205.1"/>
</dbReference>
<dbReference type="AlphaFoldDB" id="A0A1R3TDF8"/>
<keyword evidence="1" id="KW-0732">Signal</keyword>
<dbReference type="Pfam" id="PF13568">
    <property type="entry name" value="OMP_b-brl_2"/>
    <property type="match status" value="1"/>
</dbReference>